<evidence type="ECO:0000313" key="1">
    <source>
        <dbReference type="EMBL" id="KKK59490.1"/>
    </source>
</evidence>
<proteinExistence type="predicted"/>
<protein>
    <submittedName>
        <fullName evidence="1">Uncharacterized protein</fullName>
    </submittedName>
</protein>
<feature type="non-terminal residue" evidence="1">
    <location>
        <position position="1"/>
    </location>
</feature>
<gene>
    <name evidence="1" type="ORF">LCGC14_3033850</name>
</gene>
<accession>A0A0F8XEV5</accession>
<dbReference type="EMBL" id="LAZR01063454">
    <property type="protein sequence ID" value="KKK59490.1"/>
    <property type="molecule type" value="Genomic_DNA"/>
</dbReference>
<dbReference type="AlphaFoldDB" id="A0A0F8XEV5"/>
<name>A0A0F8XEV5_9ZZZZ</name>
<sequence>INIVIIIILGLMRKRGDKFFYLQYLEL</sequence>
<comment type="caution">
    <text evidence="1">The sequence shown here is derived from an EMBL/GenBank/DDBJ whole genome shotgun (WGS) entry which is preliminary data.</text>
</comment>
<reference evidence="1" key="1">
    <citation type="journal article" date="2015" name="Nature">
        <title>Complex archaea that bridge the gap between prokaryotes and eukaryotes.</title>
        <authorList>
            <person name="Spang A."/>
            <person name="Saw J.H."/>
            <person name="Jorgensen S.L."/>
            <person name="Zaremba-Niedzwiedzka K."/>
            <person name="Martijn J."/>
            <person name="Lind A.E."/>
            <person name="van Eijk R."/>
            <person name="Schleper C."/>
            <person name="Guy L."/>
            <person name="Ettema T.J."/>
        </authorList>
    </citation>
    <scope>NUCLEOTIDE SEQUENCE</scope>
</reference>
<organism evidence="1">
    <name type="scientific">marine sediment metagenome</name>
    <dbReference type="NCBI Taxonomy" id="412755"/>
    <lineage>
        <taxon>unclassified sequences</taxon>
        <taxon>metagenomes</taxon>
        <taxon>ecological metagenomes</taxon>
    </lineage>
</organism>